<proteinExistence type="inferred from homology"/>
<name>A0A0L0EZE1_9EUKA</name>
<dbReference type="InterPro" id="IPR036786">
    <property type="entry name" value="Ribosome_mat_SBDS_N_sf"/>
</dbReference>
<dbReference type="PANTHER" id="PTHR10927">
    <property type="entry name" value="RIBOSOME MATURATION PROTEIN SBDS"/>
    <property type="match status" value="1"/>
</dbReference>
<evidence type="ECO:0000256" key="2">
    <source>
        <dbReference type="ARBA" id="ARBA00007433"/>
    </source>
</evidence>
<gene>
    <name evidence="7" type="ORF">SARC_17712</name>
</gene>
<evidence type="ECO:0000256" key="4">
    <source>
        <dbReference type="ARBA" id="ARBA00022517"/>
    </source>
</evidence>
<evidence type="ECO:0000313" key="8">
    <source>
        <dbReference type="Proteomes" id="UP000054560"/>
    </source>
</evidence>
<dbReference type="Pfam" id="PF01172">
    <property type="entry name" value="SBDS_N"/>
    <property type="match status" value="1"/>
</dbReference>
<dbReference type="AlphaFoldDB" id="A0A0L0EZE1"/>
<dbReference type="GO" id="GO:0042254">
    <property type="term" value="P:ribosome biogenesis"/>
    <property type="evidence" value="ECO:0007669"/>
    <property type="project" value="UniProtKB-KW"/>
</dbReference>
<keyword evidence="8" id="KW-1185">Reference proteome</keyword>
<dbReference type="GeneID" id="25918216"/>
<dbReference type="Proteomes" id="UP000054560">
    <property type="component" value="Unassembled WGS sequence"/>
</dbReference>
<organism evidence="7 8">
    <name type="scientific">Sphaeroforma arctica JP610</name>
    <dbReference type="NCBI Taxonomy" id="667725"/>
    <lineage>
        <taxon>Eukaryota</taxon>
        <taxon>Ichthyosporea</taxon>
        <taxon>Ichthyophonida</taxon>
        <taxon>Sphaeroforma</taxon>
    </lineage>
</organism>
<keyword evidence="4" id="KW-0690">Ribosome biogenesis</keyword>
<comment type="subcellular location">
    <subcellularLocation>
        <location evidence="1">Cytoplasm</location>
    </subcellularLocation>
</comment>
<evidence type="ECO:0000313" key="7">
    <source>
        <dbReference type="EMBL" id="KNC69771.1"/>
    </source>
</evidence>
<dbReference type="STRING" id="667725.A0A0L0EZE1"/>
<comment type="similarity">
    <text evidence="2">Belongs to the SDO1/SBDS family.</text>
</comment>
<accession>A0A0L0EZE1</accession>
<dbReference type="InterPro" id="IPR019783">
    <property type="entry name" value="SDO1/SBDS_N"/>
</dbReference>
<protein>
    <recommendedName>
        <fullName evidence="6">Ribosome maturation protein SDO1/SBDS N-terminal domain-containing protein</fullName>
    </recommendedName>
</protein>
<feature type="domain" description="Ribosome maturation protein SDO1/SBDS N-terminal" evidence="6">
    <location>
        <begin position="4"/>
        <end position="48"/>
    </location>
</feature>
<evidence type="ECO:0000259" key="6">
    <source>
        <dbReference type="Pfam" id="PF01172"/>
    </source>
</evidence>
<dbReference type="EMBL" id="KQ253388">
    <property type="protein sequence ID" value="KNC69771.1"/>
    <property type="molecule type" value="Genomic_DNA"/>
</dbReference>
<dbReference type="InterPro" id="IPR039100">
    <property type="entry name" value="Sdo1/SBDS-like"/>
</dbReference>
<dbReference type="SUPFAM" id="SSF89895">
    <property type="entry name" value="FYSH domain"/>
    <property type="match status" value="1"/>
</dbReference>
<dbReference type="RefSeq" id="XP_014143673.1">
    <property type="nucleotide sequence ID" value="XM_014288198.1"/>
</dbReference>
<evidence type="ECO:0000256" key="3">
    <source>
        <dbReference type="ARBA" id="ARBA00022490"/>
    </source>
</evidence>
<keyword evidence="3" id="KW-0963">Cytoplasm</keyword>
<evidence type="ECO:0000256" key="1">
    <source>
        <dbReference type="ARBA" id="ARBA00004496"/>
    </source>
</evidence>
<evidence type="ECO:0000256" key="5">
    <source>
        <dbReference type="ARBA" id="ARBA00049708"/>
    </source>
</evidence>
<feature type="non-terminal residue" evidence="7">
    <location>
        <position position="50"/>
    </location>
</feature>
<dbReference type="PANTHER" id="PTHR10927:SF1">
    <property type="entry name" value="RIBOSOME MATURATION PROTEIN SBDS"/>
    <property type="match status" value="1"/>
</dbReference>
<dbReference type="OrthoDB" id="10253092at2759"/>
<comment type="subunit">
    <text evidence="5">Associates with the 60S ribosomal subunit.</text>
</comment>
<sequence length="50" mass="5880">MLYADYRETDLDEVIQIDTIFYNVSKGDVAKQADLHKSFKTDDNRKILLE</sequence>
<dbReference type="GO" id="GO:0005737">
    <property type="term" value="C:cytoplasm"/>
    <property type="evidence" value="ECO:0007669"/>
    <property type="project" value="UniProtKB-SubCell"/>
</dbReference>
<dbReference type="Gene3D" id="3.30.1250.10">
    <property type="entry name" value="Ribosome maturation protein SBDS, N-terminal domain"/>
    <property type="match status" value="1"/>
</dbReference>
<reference evidence="7 8" key="1">
    <citation type="submission" date="2011-02" db="EMBL/GenBank/DDBJ databases">
        <title>The Genome Sequence of Sphaeroforma arctica JP610.</title>
        <authorList>
            <consortium name="The Broad Institute Genome Sequencing Platform"/>
            <person name="Russ C."/>
            <person name="Cuomo C."/>
            <person name="Young S.K."/>
            <person name="Zeng Q."/>
            <person name="Gargeya S."/>
            <person name="Alvarado L."/>
            <person name="Berlin A."/>
            <person name="Chapman S.B."/>
            <person name="Chen Z."/>
            <person name="Freedman E."/>
            <person name="Gellesch M."/>
            <person name="Goldberg J."/>
            <person name="Griggs A."/>
            <person name="Gujja S."/>
            <person name="Heilman E."/>
            <person name="Heiman D."/>
            <person name="Howarth C."/>
            <person name="Mehta T."/>
            <person name="Neiman D."/>
            <person name="Pearson M."/>
            <person name="Roberts A."/>
            <person name="Saif S."/>
            <person name="Shea T."/>
            <person name="Shenoy N."/>
            <person name="Sisk P."/>
            <person name="Stolte C."/>
            <person name="Sykes S."/>
            <person name="White J."/>
            <person name="Yandava C."/>
            <person name="Burger G."/>
            <person name="Gray M.W."/>
            <person name="Holland P.W.H."/>
            <person name="King N."/>
            <person name="Lang F.B.F."/>
            <person name="Roger A.J."/>
            <person name="Ruiz-Trillo I."/>
            <person name="Haas B."/>
            <person name="Nusbaum C."/>
            <person name="Birren B."/>
        </authorList>
    </citation>
    <scope>NUCLEOTIDE SEQUENCE [LARGE SCALE GENOMIC DNA]</scope>
    <source>
        <strain evidence="7 8">JP610</strain>
    </source>
</reference>